<dbReference type="GO" id="GO:0047617">
    <property type="term" value="F:fatty acyl-CoA hydrolase activity"/>
    <property type="evidence" value="ECO:0007669"/>
    <property type="project" value="TreeGrafter"/>
</dbReference>
<reference evidence="3" key="2">
    <citation type="journal article" date="2021" name="PeerJ">
        <title>Extensive microbial diversity within the chicken gut microbiome revealed by metagenomics and culture.</title>
        <authorList>
            <person name="Gilroy R."/>
            <person name="Ravi A."/>
            <person name="Getino M."/>
            <person name="Pursley I."/>
            <person name="Horton D.L."/>
            <person name="Alikhan N.F."/>
            <person name="Baker D."/>
            <person name="Gharbi K."/>
            <person name="Hall N."/>
            <person name="Watson M."/>
            <person name="Adriaenssens E.M."/>
            <person name="Foster-Nyarko E."/>
            <person name="Jarju S."/>
            <person name="Secka A."/>
            <person name="Antonio M."/>
            <person name="Oren A."/>
            <person name="Chaudhuri R.R."/>
            <person name="La Ragione R."/>
            <person name="Hildebrand F."/>
            <person name="Pallen M.J."/>
        </authorList>
    </citation>
    <scope>NUCLEOTIDE SEQUENCE</scope>
    <source>
        <strain evidence="3">11300</strain>
    </source>
</reference>
<comment type="caution">
    <text evidence="3">The sequence shown here is derived from an EMBL/GenBank/DDBJ whole genome shotgun (WGS) entry which is preliminary data.</text>
</comment>
<dbReference type="PIRSF" id="PIRSF003230">
    <property type="entry name" value="YbgC"/>
    <property type="match status" value="1"/>
</dbReference>
<comment type="similarity">
    <text evidence="1">Belongs to the 4-hydroxybenzoyl-CoA thioesterase family.</text>
</comment>
<evidence type="ECO:0000313" key="4">
    <source>
        <dbReference type="Proteomes" id="UP000824091"/>
    </source>
</evidence>
<dbReference type="InterPro" id="IPR050563">
    <property type="entry name" value="4-hydroxybenzoyl-CoA_TE"/>
</dbReference>
<dbReference type="InterPro" id="IPR029069">
    <property type="entry name" value="HotDog_dom_sf"/>
</dbReference>
<dbReference type="Proteomes" id="UP000824091">
    <property type="component" value="Unassembled WGS sequence"/>
</dbReference>
<dbReference type="CDD" id="cd00586">
    <property type="entry name" value="4HBT"/>
    <property type="match status" value="1"/>
</dbReference>
<dbReference type="PANTHER" id="PTHR31793:SF27">
    <property type="entry name" value="NOVEL THIOESTERASE SUPERFAMILY DOMAIN AND SAPOSIN A-TYPE DOMAIN CONTAINING PROTEIN (0610012H03RIK)"/>
    <property type="match status" value="1"/>
</dbReference>
<dbReference type="EMBL" id="DVMO01000127">
    <property type="protein sequence ID" value="HIU28359.1"/>
    <property type="molecule type" value="Genomic_DNA"/>
</dbReference>
<gene>
    <name evidence="3" type="ORF">IAD16_08275</name>
</gene>
<dbReference type="SUPFAM" id="SSF54637">
    <property type="entry name" value="Thioesterase/thiol ester dehydrase-isomerase"/>
    <property type="match status" value="1"/>
</dbReference>
<dbReference type="NCBIfam" id="TIGR00051">
    <property type="entry name" value="YbgC/FadM family acyl-CoA thioesterase"/>
    <property type="match status" value="1"/>
</dbReference>
<dbReference type="PANTHER" id="PTHR31793">
    <property type="entry name" value="4-HYDROXYBENZOYL-COA THIOESTERASE FAMILY MEMBER"/>
    <property type="match status" value="1"/>
</dbReference>
<evidence type="ECO:0000256" key="1">
    <source>
        <dbReference type="ARBA" id="ARBA00005953"/>
    </source>
</evidence>
<dbReference type="InterPro" id="IPR006684">
    <property type="entry name" value="YbgC/YbaW"/>
</dbReference>
<dbReference type="Pfam" id="PF13279">
    <property type="entry name" value="4HBT_2"/>
    <property type="match status" value="1"/>
</dbReference>
<protein>
    <submittedName>
        <fullName evidence="3">Acyl-CoA thioesterase</fullName>
    </submittedName>
</protein>
<proteinExistence type="inferred from homology"/>
<evidence type="ECO:0000256" key="2">
    <source>
        <dbReference type="ARBA" id="ARBA00022801"/>
    </source>
</evidence>
<dbReference type="Gene3D" id="3.10.129.10">
    <property type="entry name" value="Hotdog Thioesterase"/>
    <property type="match status" value="1"/>
</dbReference>
<name>A0A9D1L7Y9_9FIRM</name>
<evidence type="ECO:0000313" key="3">
    <source>
        <dbReference type="EMBL" id="HIU28359.1"/>
    </source>
</evidence>
<sequence length="142" mass="16753">MRPYRHKVNYYETDKMQFTHHSNYIRFMEEARLDFMEQMGWGYDKMEEEGIASPVLRVECDYKKSTTFPDVIEIEVSVLDMSRTRLKIGYEMTVDGQTVCIASSEHCFMNRQGRPVNISRSYPEIYARLEAMRKQGEAGENP</sequence>
<keyword evidence="2" id="KW-0378">Hydrolase</keyword>
<reference evidence="3" key="1">
    <citation type="submission" date="2020-10" db="EMBL/GenBank/DDBJ databases">
        <authorList>
            <person name="Gilroy R."/>
        </authorList>
    </citation>
    <scope>NUCLEOTIDE SEQUENCE</scope>
    <source>
        <strain evidence="3">11300</strain>
    </source>
</reference>
<dbReference type="AlphaFoldDB" id="A0A9D1L7Y9"/>
<accession>A0A9D1L7Y9</accession>
<organism evidence="3 4">
    <name type="scientific">Candidatus Fimisoma avicola</name>
    <dbReference type="NCBI Taxonomy" id="2840826"/>
    <lineage>
        <taxon>Bacteria</taxon>
        <taxon>Bacillati</taxon>
        <taxon>Bacillota</taxon>
        <taxon>Clostridia</taxon>
        <taxon>Eubacteriales</taxon>
        <taxon>Candidatus Fimisoma</taxon>
    </lineage>
</organism>